<accession>A0ABZ2TPC9</accession>
<name>A0ABZ2TPC9_9FLAO</name>
<evidence type="ECO:0000313" key="2">
    <source>
        <dbReference type="EMBL" id="WYW54678.1"/>
    </source>
</evidence>
<organism evidence="2 3">
    <name type="scientific">Polaribacter marinaquae</name>
    <dbReference type="NCBI Taxonomy" id="1642819"/>
    <lineage>
        <taxon>Bacteria</taxon>
        <taxon>Pseudomonadati</taxon>
        <taxon>Bacteroidota</taxon>
        <taxon>Flavobacteriia</taxon>
        <taxon>Flavobacteriales</taxon>
        <taxon>Flavobacteriaceae</taxon>
    </lineage>
</organism>
<proteinExistence type="predicted"/>
<feature type="chain" id="PRO_5047550653" evidence="1">
    <location>
        <begin position="23"/>
        <end position="111"/>
    </location>
</feature>
<keyword evidence="1" id="KW-0732">Signal</keyword>
<dbReference type="RefSeq" id="WP_340931815.1">
    <property type="nucleotide sequence ID" value="NZ_CP150496.1"/>
</dbReference>
<sequence>MKKITLLTVFIITSLFSMSSNAQSNEKSLTAIYKGMTVSDNFKFEDSKGNPIVFHDEDQSFKGSITLWDEGLIGKRIKVSYKWVDVHLFNDQGLATGETMKVKRIFNYSLL</sequence>
<reference evidence="2 3" key="1">
    <citation type="submission" date="2024-03" db="EMBL/GenBank/DDBJ databases">
        <authorList>
            <person name="Cao K."/>
        </authorList>
    </citation>
    <scope>NUCLEOTIDE SEQUENCE [LARGE SCALE GENOMIC DNA]</scope>
    <source>
        <strain evidence="2 3">MCCC 1K00696</strain>
    </source>
</reference>
<dbReference type="Proteomes" id="UP001491088">
    <property type="component" value="Chromosome"/>
</dbReference>
<evidence type="ECO:0000313" key="3">
    <source>
        <dbReference type="Proteomes" id="UP001491088"/>
    </source>
</evidence>
<gene>
    <name evidence="2" type="ORF">WG950_09075</name>
</gene>
<evidence type="ECO:0000256" key="1">
    <source>
        <dbReference type="SAM" id="SignalP"/>
    </source>
</evidence>
<dbReference type="EMBL" id="CP150496">
    <property type="protein sequence ID" value="WYW54678.1"/>
    <property type="molecule type" value="Genomic_DNA"/>
</dbReference>
<feature type="signal peptide" evidence="1">
    <location>
        <begin position="1"/>
        <end position="22"/>
    </location>
</feature>
<protein>
    <submittedName>
        <fullName evidence="2">Uncharacterized protein</fullName>
    </submittedName>
</protein>
<keyword evidence="3" id="KW-1185">Reference proteome</keyword>